<name>A0A1F4XRH1_9BACT</name>
<dbReference type="GO" id="GO:0004803">
    <property type="term" value="F:transposase activity"/>
    <property type="evidence" value="ECO:0007669"/>
    <property type="project" value="InterPro"/>
</dbReference>
<evidence type="ECO:0008006" key="3">
    <source>
        <dbReference type="Google" id="ProtNLM"/>
    </source>
</evidence>
<dbReference type="EMBL" id="MEWU01000002">
    <property type="protein sequence ID" value="OGC84116.1"/>
    <property type="molecule type" value="Genomic_DNA"/>
</dbReference>
<protein>
    <recommendedName>
        <fullName evidence="3">Transposase IS200-like domain-containing protein</fullName>
    </recommendedName>
</protein>
<comment type="caution">
    <text evidence="1">The sequence shown here is derived from an EMBL/GenBank/DDBJ whole genome shotgun (WGS) entry which is preliminary data.</text>
</comment>
<dbReference type="STRING" id="1797240.A3D68_01650"/>
<dbReference type="GO" id="GO:0003677">
    <property type="term" value="F:DNA binding"/>
    <property type="evidence" value="ECO:0007669"/>
    <property type="project" value="InterPro"/>
</dbReference>
<sequence length="122" mass="14549">MQKLTTGYTMYFNTRRERTGALFQGRFKAEHAKEDRYLKYLISYIHLNPVKLIESKWKETGIVNRKRAETYLEQYRWSSFGDYCGLERPEGALINQSALPAYHETPHDFKESVTEWLGYKKE</sequence>
<dbReference type="InterPro" id="IPR036515">
    <property type="entry name" value="Transposase_17_sf"/>
</dbReference>
<dbReference type="SUPFAM" id="SSF143422">
    <property type="entry name" value="Transposase IS200-like"/>
    <property type="match status" value="1"/>
</dbReference>
<gene>
    <name evidence="1" type="ORF">A3D68_01650</name>
</gene>
<dbReference type="Proteomes" id="UP000177564">
    <property type="component" value="Unassembled WGS sequence"/>
</dbReference>
<reference evidence="1 2" key="1">
    <citation type="journal article" date="2016" name="Nat. Commun.">
        <title>Thousands of microbial genomes shed light on interconnected biogeochemical processes in an aquifer system.</title>
        <authorList>
            <person name="Anantharaman K."/>
            <person name="Brown C.T."/>
            <person name="Hug L.A."/>
            <person name="Sharon I."/>
            <person name="Castelle C.J."/>
            <person name="Probst A.J."/>
            <person name="Thomas B.C."/>
            <person name="Singh A."/>
            <person name="Wilkins M.J."/>
            <person name="Karaoz U."/>
            <person name="Brodie E.L."/>
            <person name="Williams K.H."/>
            <person name="Hubbard S.S."/>
            <person name="Banfield J.F."/>
        </authorList>
    </citation>
    <scope>NUCLEOTIDE SEQUENCE [LARGE SCALE GENOMIC DNA]</scope>
</reference>
<dbReference type="Gene3D" id="3.30.70.1290">
    <property type="entry name" value="Transposase IS200-like"/>
    <property type="match status" value="1"/>
</dbReference>
<evidence type="ECO:0000313" key="2">
    <source>
        <dbReference type="Proteomes" id="UP000177564"/>
    </source>
</evidence>
<dbReference type="AlphaFoldDB" id="A0A1F4XRH1"/>
<accession>A0A1F4XRH1</accession>
<dbReference type="PANTHER" id="PTHR34322">
    <property type="entry name" value="TRANSPOSASE, Y1_TNP DOMAIN-CONTAINING"/>
    <property type="match status" value="1"/>
</dbReference>
<organism evidence="1 2">
    <name type="scientific">Candidatus Adlerbacteria bacterium RIFCSPHIGHO2_02_FULL_52_17</name>
    <dbReference type="NCBI Taxonomy" id="1797240"/>
    <lineage>
        <taxon>Bacteria</taxon>
        <taxon>Candidatus Adleribacteriota</taxon>
    </lineage>
</organism>
<dbReference type="GO" id="GO:0006313">
    <property type="term" value="P:DNA transposition"/>
    <property type="evidence" value="ECO:0007669"/>
    <property type="project" value="InterPro"/>
</dbReference>
<evidence type="ECO:0000313" key="1">
    <source>
        <dbReference type="EMBL" id="OGC84116.1"/>
    </source>
</evidence>
<dbReference type="PANTHER" id="PTHR34322:SF2">
    <property type="entry name" value="TRANSPOSASE IS200-LIKE DOMAIN-CONTAINING PROTEIN"/>
    <property type="match status" value="1"/>
</dbReference>
<proteinExistence type="predicted"/>